<keyword evidence="3" id="KW-1185">Reference proteome</keyword>
<comment type="caution">
    <text evidence="2">The sequence shown here is derived from an EMBL/GenBank/DDBJ whole genome shotgun (WGS) entry which is preliminary data.</text>
</comment>
<sequence length="102" mass="11678">MAFMAAAIVRGGCLETFEDRKQADLGAIQTACWQSGAKEQRCVLGCSNLVVLWMFCLCWTTVVALNQKKKLRLPDRPFHRYHQTPWEKGKCEKETKENEGNK</sequence>
<name>D4D6X7_TRIVH</name>
<dbReference type="GeneID" id="9583053"/>
<dbReference type="KEGG" id="tve:TRV_02855"/>
<proteinExistence type="predicted"/>
<dbReference type="RefSeq" id="XP_003023033.1">
    <property type="nucleotide sequence ID" value="XM_003022987.1"/>
</dbReference>
<gene>
    <name evidence="2" type="ORF">TRV_02855</name>
</gene>
<evidence type="ECO:0000313" key="2">
    <source>
        <dbReference type="EMBL" id="EFE42415.1"/>
    </source>
</evidence>
<evidence type="ECO:0000313" key="3">
    <source>
        <dbReference type="Proteomes" id="UP000008383"/>
    </source>
</evidence>
<evidence type="ECO:0000256" key="1">
    <source>
        <dbReference type="SAM" id="Phobius"/>
    </source>
</evidence>
<keyword evidence="1" id="KW-1133">Transmembrane helix</keyword>
<dbReference type="HOGENOM" id="CLU_2279487_0_0_1"/>
<dbReference type="EMBL" id="ACYE01000147">
    <property type="protein sequence ID" value="EFE42415.1"/>
    <property type="molecule type" value="Genomic_DNA"/>
</dbReference>
<keyword evidence="1" id="KW-0472">Membrane</keyword>
<dbReference type="Proteomes" id="UP000008383">
    <property type="component" value="Unassembled WGS sequence"/>
</dbReference>
<accession>D4D6X7</accession>
<reference evidence="3" key="1">
    <citation type="journal article" date="2011" name="Genome Biol.">
        <title>Comparative and functional genomics provide insights into the pathogenicity of dermatophytic fungi.</title>
        <authorList>
            <person name="Burmester A."/>
            <person name="Shelest E."/>
            <person name="Gloeckner G."/>
            <person name="Heddergott C."/>
            <person name="Schindler S."/>
            <person name="Staib P."/>
            <person name="Heidel A."/>
            <person name="Felder M."/>
            <person name="Petzold A."/>
            <person name="Szafranski K."/>
            <person name="Feuermann M."/>
            <person name="Pedruzzi I."/>
            <person name="Priebe S."/>
            <person name="Groth M."/>
            <person name="Winkler R."/>
            <person name="Li W."/>
            <person name="Kniemeyer O."/>
            <person name="Schroeckh V."/>
            <person name="Hertweck C."/>
            <person name="Hube B."/>
            <person name="White T.C."/>
            <person name="Platzer M."/>
            <person name="Guthke R."/>
            <person name="Heitman J."/>
            <person name="Woestemeyer J."/>
            <person name="Zipfel P.F."/>
            <person name="Monod M."/>
            <person name="Brakhage A.A."/>
        </authorList>
    </citation>
    <scope>NUCLEOTIDE SEQUENCE [LARGE SCALE GENOMIC DNA]</scope>
    <source>
        <strain evidence="3">HKI 0517</strain>
    </source>
</reference>
<protein>
    <submittedName>
        <fullName evidence="2">Uncharacterized protein</fullName>
    </submittedName>
</protein>
<keyword evidence="1" id="KW-0812">Transmembrane</keyword>
<dbReference type="AlphaFoldDB" id="D4D6X7"/>
<feature type="transmembrane region" description="Helical" evidence="1">
    <location>
        <begin position="49"/>
        <end position="66"/>
    </location>
</feature>
<organism evidence="2 3">
    <name type="scientific">Trichophyton verrucosum (strain HKI 0517)</name>
    <dbReference type="NCBI Taxonomy" id="663202"/>
    <lineage>
        <taxon>Eukaryota</taxon>
        <taxon>Fungi</taxon>
        <taxon>Dikarya</taxon>
        <taxon>Ascomycota</taxon>
        <taxon>Pezizomycotina</taxon>
        <taxon>Eurotiomycetes</taxon>
        <taxon>Eurotiomycetidae</taxon>
        <taxon>Onygenales</taxon>
        <taxon>Arthrodermataceae</taxon>
        <taxon>Trichophyton</taxon>
    </lineage>
</organism>